<evidence type="ECO:0000256" key="2">
    <source>
        <dbReference type="ARBA" id="ARBA00005189"/>
    </source>
</evidence>
<reference evidence="16 17" key="2">
    <citation type="journal article" date="2007" name="BMC Biol.">
        <title>A 100%-complete sequence reveals unusually simple genomic features in the hot-spring red alga Cyanidioschyzon merolae.</title>
        <authorList>
            <person name="Nozaki H."/>
            <person name="Takano H."/>
            <person name="Misumi O."/>
            <person name="Terasawa K."/>
            <person name="Matsuzaki M."/>
            <person name="Maruyama S."/>
            <person name="Nishida K."/>
            <person name="Yagisawa F."/>
            <person name="Yoshida Y."/>
            <person name="Fujiwara T."/>
            <person name="Takio S."/>
            <person name="Tamura K."/>
            <person name="Chung S.J."/>
            <person name="Nakamura S."/>
            <person name="Kuroiwa H."/>
            <person name="Tanaka K."/>
            <person name="Sato N."/>
            <person name="Kuroiwa T."/>
        </authorList>
    </citation>
    <scope>NUCLEOTIDE SEQUENCE [LARGE SCALE GENOMIC DNA]</scope>
    <source>
        <strain evidence="16 17">10D</strain>
    </source>
</reference>
<comment type="similarity">
    <text evidence="14">Belongs to the class VI-like SAM-binding methyltransferase superfamily. PEMT/PEM2 methyltransferase family.</text>
</comment>
<feature type="transmembrane region" description="Helical" evidence="15">
    <location>
        <begin position="92"/>
        <end position="108"/>
    </location>
</feature>
<proteinExistence type="inferred from homology"/>
<evidence type="ECO:0000256" key="4">
    <source>
        <dbReference type="ARBA" id="ARBA00022603"/>
    </source>
</evidence>
<evidence type="ECO:0000256" key="11">
    <source>
        <dbReference type="ARBA" id="ARBA00023136"/>
    </source>
</evidence>
<dbReference type="PANTHER" id="PTHR15458">
    <property type="entry name" value="PHOSPHATIDYLETHANOLAMINE N-METHYLTRANSFERASE"/>
    <property type="match status" value="1"/>
</dbReference>
<comment type="catalytic activity">
    <reaction evidence="14">
        <text>a 1,2-diacyl-sn-glycero-3-phospho-N,N-dimethylethanolamine + S-adenosyl-L-methionine = a 1,2-diacyl-sn-glycero-3-phosphocholine + S-adenosyl-L-homocysteine + H(+)</text>
        <dbReference type="Rhea" id="RHEA:32739"/>
        <dbReference type="ChEBI" id="CHEBI:15378"/>
        <dbReference type="ChEBI" id="CHEBI:57643"/>
        <dbReference type="ChEBI" id="CHEBI:57856"/>
        <dbReference type="ChEBI" id="CHEBI:59789"/>
        <dbReference type="ChEBI" id="CHEBI:64572"/>
    </reaction>
</comment>
<name>M1V9V0_CYAM1</name>
<evidence type="ECO:0000313" key="16">
    <source>
        <dbReference type="EMBL" id="BAM81754.1"/>
    </source>
</evidence>
<evidence type="ECO:0000256" key="7">
    <source>
        <dbReference type="ARBA" id="ARBA00022692"/>
    </source>
</evidence>
<comment type="subcellular location">
    <subcellularLocation>
        <location evidence="14">Endoplasmic reticulum membrane</location>
        <topology evidence="14">Multi-pass membrane protein</topology>
    </subcellularLocation>
    <subcellularLocation>
        <location evidence="14">Mitochondrion membrane</location>
        <topology evidence="14">Multi-pass membrane protein</topology>
    </subcellularLocation>
</comment>
<sequence length="264" mass="29958">MDTLGARFLQLEKEALIVLRAYALAFERWTVFVRKPLEVVAQRLAQQSAYLDLASARAITYIIAAPLLWNVLARLEYYTSVWSRLCRGRRRFACLLLACWVFSFSLYRDLVVLEAMQTSAVRLPPFPQAFIPAVVWRFCTPRTIASAVDAVAWAAFATGLVLVTTSFLQLGLFGTYLGDYFGILKPSKVSAFPFSHFEHPMYDGSSLLFLAEALFERSTLGLLLTLLLFAMYRIATIWEGSFTNYIYANRARQRATFSGRKHAD</sequence>
<evidence type="ECO:0000256" key="9">
    <source>
        <dbReference type="ARBA" id="ARBA00022989"/>
    </source>
</evidence>
<feature type="transmembrane region" description="Helical" evidence="15">
    <location>
        <begin position="120"/>
        <end position="139"/>
    </location>
</feature>
<keyword evidence="4 14" id="KW-0489">Methyltransferase</keyword>
<feature type="intramembrane region" description="Helical" evidence="14">
    <location>
        <begin position="53"/>
        <end position="73"/>
    </location>
</feature>
<evidence type="ECO:0000256" key="13">
    <source>
        <dbReference type="ARBA" id="ARBA00023264"/>
    </source>
</evidence>
<gene>
    <name evidence="16" type="ORF">CYME_CMP111C</name>
</gene>
<keyword evidence="5 14" id="KW-0808">Transferase</keyword>
<feature type="topological domain" description="Lumenal" evidence="14">
    <location>
        <begin position="74"/>
        <end position="85"/>
    </location>
</feature>
<dbReference type="InterPro" id="IPR007318">
    <property type="entry name" value="Phopholipid_MeTrfase"/>
</dbReference>
<dbReference type="Proteomes" id="UP000007014">
    <property type="component" value="Chromosome 16"/>
</dbReference>
<dbReference type="HOGENOM" id="CLU_086119_0_1_1"/>
<dbReference type="OrthoDB" id="3641at2759"/>
<dbReference type="InterPro" id="IPR024960">
    <property type="entry name" value="PEMT/MFAP"/>
</dbReference>
<dbReference type="GO" id="GO:0005789">
    <property type="term" value="C:endoplasmic reticulum membrane"/>
    <property type="evidence" value="ECO:0007669"/>
    <property type="project" value="UniProtKB-SubCell"/>
</dbReference>
<evidence type="ECO:0000256" key="10">
    <source>
        <dbReference type="ARBA" id="ARBA00023098"/>
    </source>
</evidence>
<dbReference type="AlphaFoldDB" id="M1V9V0"/>
<feature type="topological domain" description="Lumenal" evidence="14">
    <location>
        <begin position="174"/>
        <end position="216"/>
    </location>
</feature>
<keyword evidence="8 14" id="KW-0256">Endoplasmic reticulum</keyword>
<feature type="transmembrane region" description="Helical" evidence="15">
    <location>
        <begin position="151"/>
        <end position="177"/>
    </location>
</feature>
<feature type="binding site" evidence="14">
    <location>
        <begin position="239"/>
        <end position="240"/>
    </location>
    <ligand>
        <name>S-adenosyl-L-methionine</name>
        <dbReference type="ChEBI" id="CHEBI:59789"/>
    </ligand>
</feature>
<evidence type="ECO:0000313" key="17">
    <source>
        <dbReference type="Proteomes" id="UP000007014"/>
    </source>
</evidence>
<keyword evidence="14" id="KW-0496">Mitochondrion</keyword>
<keyword evidence="10 14" id="KW-0443">Lipid metabolism</keyword>
<dbReference type="STRING" id="280699.M1V9V0"/>
<accession>M1V9V0</accession>
<dbReference type="EC" id="2.1.1.71" evidence="14"/>
<dbReference type="Pfam" id="PF04191">
    <property type="entry name" value="PEMT"/>
    <property type="match status" value="1"/>
</dbReference>
<dbReference type="GO" id="GO:0032259">
    <property type="term" value="P:methylation"/>
    <property type="evidence" value="ECO:0007669"/>
    <property type="project" value="UniProtKB-KW"/>
</dbReference>
<dbReference type="GO" id="GO:0004608">
    <property type="term" value="F:phosphatidylethanolamine N-methyltransferase activity"/>
    <property type="evidence" value="ECO:0007669"/>
    <property type="project" value="UniProtKB-UniRule"/>
</dbReference>
<keyword evidence="6 14" id="KW-0949">S-adenosyl-L-methionine</keyword>
<dbReference type="GO" id="GO:0031966">
    <property type="term" value="C:mitochondrial membrane"/>
    <property type="evidence" value="ECO:0007669"/>
    <property type="project" value="UniProtKB-SubCell"/>
</dbReference>
<comment type="pathway">
    <text evidence="2">Lipid metabolism.</text>
</comment>
<dbReference type="KEGG" id="cme:CYME_CMP111C"/>
<evidence type="ECO:0000256" key="3">
    <source>
        <dbReference type="ARBA" id="ARBA00022516"/>
    </source>
</evidence>
<dbReference type="EC" id="2.1.1.17" evidence="14"/>
<evidence type="ECO:0000256" key="15">
    <source>
        <dbReference type="SAM" id="Phobius"/>
    </source>
</evidence>
<dbReference type="PANTHER" id="PTHR15458:SF5">
    <property type="entry name" value="PHOSPHATIDYLETHANOLAMINE N-METHYLTRANSFERASE"/>
    <property type="match status" value="1"/>
</dbReference>
<keyword evidence="3 14" id="KW-0444">Lipid biosynthesis</keyword>
<dbReference type="GO" id="GO:0006656">
    <property type="term" value="P:phosphatidylcholine biosynthetic process"/>
    <property type="evidence" value="ECO:0007669"/>
    <property type="project" value="UniProtKB-UniRule"/>
</dbReference>
<dbReference type="OMA" id="PTFWNIA"/>
<feature type="transmembrane region" description="Helical" evidence="15">
    <location>
        <begin position="207"/>
        <end position="232"/>
    </location>
</feature>
<comment type="catalytic activity">
    <reaction evidence="14">
        <text>a 1,2-diacyl-sn-glycero-3-phospho-N-methylethanolamine + S-adenosyl-L-methionine = a 1,2-diacyl-sn-glycero-3-phospho-N,N-dimethylethanolamine + S-adenosyl-L-homocysteine + H(+)</text>
        <dbReference type="Rhea" id="RHEA:32735"/>
        <dbReference type="ChEBI" id="CHEBI:15378"/>
        <dbReference type="ChEBI" id="CHEBI:57856"/>
        <dbReference type="ChEBI" id="CHEBI:59789"/>
        <dbReference type="ChEBI" id="CHEBI:64572"/>
        <dbReference type="ChEBI" id="CHEBI:64573"/>
        <dbReference type="EC" id="2.1.1.71"/>
    </reaction>
</comment>
<dbReference type="GeneID" id="16996019"/>
<feature type="binding site" evidence="14">
    <location>
        <begin position="157"/>
        <end position="159"/>
    </location>
    <ligand>
        <name>S-adenosyl-L-methionine</name>
        <dbReference type="ChEBI" id="CHEBI:59789"/>
    </ligand>
</feature>
<keyword evidence="12 14" id="KW-0594">Phospholipid biosynthesis</keyword>
<dbReference type="GO" id="GO:0000773">
    <property type="term" value="F:phosphatidyl-N-methylethanolamine N-methyltransferase activity"/>
    <property type="evidence" value="ECO:0007669"/>
    <property type="project" value="UniProtKB-UniRule"/>
</dbReference>
<keyword evidence="17" id="KW-1185">Reference proteome</keyword>
<dbReference type="EMBL" id="AP006498">
    <property type="protein sequence ID" value="BAM81754.1"/>
    <property type="molecule type" value="Genomic_DNA"/>
</dbReference>
<feature type="transmembrane region" description="Helical" evidence="15">
    <location>
        <begin position="54"/>
        <end position="72"/>
    </location>
</feature>
<protein>
    <recommendedName>
        <fullName evidence="14">Phosphatidylethanolamine N-methyltransferase</fullName>
        <shortName evidence="14">PEAMT</shortName>
        <shortName evidence="14">PEMT</shortName>
        <ecNumber evidence="14">2.1.1.17</ecNumber>
        <ecNumber evidence="14">2.1.1.71</ecNumber>
    </recommendedName>
    <alternativeName>
        <fullName evidence="14">Phospholipid methyltransferase</fullName>
        <shortName evidence="14">PLMT</shortName>
    </alternativeName>
</protein>
<reference evidence="16 17" key="1">
    <citation type="journal article" date="2004" name="Nature">
        <title>Genome sequence of the ultrasmall unicellular red alga Cyanidioschyzon merolae 10D.</title>
        <authorList>
            <person name="Matsuzaki M."/>
            <person name="Misumi O."/>
            <person name="Shin-i T."/>
            <person name="Maruyama S."/>
            <person name="Takahara M."/>
            <person name="Miyagishima S."/>
            <person name="Mori T."/>
            <person name="Nishida K."/>
            <person name="Yagisawa F."/>
            <person name="Nishida K."/>
            <person name="Yoshida Y."/>
            <person name="Nishimura Y."/>
            <person name="Nakao S."/>
            <person name="Kobayashi T."/>
            <person name="Momoyama Y."/>
            <person name="Higashiyama T."/>
            <person name="Minoda A."/>
            <person name="Sano M."/>
            <person name="Nomoto H."/>
            <person name="Oishi K."/>
            <person name="Hayashi H."/>
            <person name="Ohta F."/>
            <person name="Nishizaka S."/>
            <person name="Haga S."/>
            <person name="Miura S."/>
            <person name="Morishita T."/>
            <person name="Kabeya Y."/>
            <person name="Terasawa K."/>
            <person name="Suzuki Y."/>
            <person name="Ishii Y."/>
            <person name="Asakawa S."/>
            <person name="Takano H."/>
            <person name="Ohta N."/>
            <person name="Kuroiwa H."/>
            <person name="Tanaka K."/>
            <person name="Shimizu N."/>
            <person name="Sugano S."/>
            <person name="Sato N."/>
            <person name="Nozaki H."/>
            <person name="Ogasawara N."/>
            <person name="Kohara Y."/>
            <person name="Kuroiwa T."/>
        </authorList>
    </citation>
    <scope>NUCLEOTIDE SEQUENCE [LARGE SCALE GENOMIC DNA]</scope>
    <source>
        <strain evidence="16 17">10D</strain>
    </source>
</reference>
<keyword evidence="7 14" id="KW-0812">Transmembrane</keyword>
<comment type="catalytic activity">
    <reaction evidence="14">
        <text>a 1,2-diacyl-sn-glycero-3-phosphoethanolamine + S-adenosyl-L-methionine = a 1,2-diacyl-sn-glycero-3-phospho-N-methylethanolamine + S-adenosyl-L-homocysteine + H(+)</text>
        <dbReference type="Rhea" id="RHEA:11164"/>
        <dbReference type="ChEBI" id="CHEBI:15378"/>
        <dbReference type="ChEBI" id="CHEBI:57856"/>
        <dbReference type="ChEBI" id="CHEBI:59789"/>
        <dbReference type="ChEBI" id="CHEBI:64573"/>
        <dbReference type="ChEBI" id="CHEBI:64612"/>
        <dbReference type="EC" id="2.1.1.17"/>
    </reaction>
</comment>
<feature type="topological domain" description="Lumenal" evidence="14">
    <location>
        <begin position="1"/>
        <end position="52"/>
    </location>
</feature>
<evidence type="ECO:0000256" key="5">
    <source>
        <dbReference type="ARBA" id="ARBA00022679"/>
    </source>
</evidence>
<dbReference type="PROSITE" id="PS51599">
    <property type="entry name" value="SAM_PEMT_PEM2"/>
    <property type="match status" value="1"/>
</dbReference>
<comment type="caution">
    <text evidence="14">Lacks conserved residue(s) required for the propagation of feature annotation.</text>
</comment>
<evidence type="ECO:0000256" key="1">
    <source>
        <dbReference type="ARBA" id="ARBA00004969"/>
    </source>
</evidence>
<evidence type="ECO:0000256" key="6">
    <source>
        <dbReference type="ARBA" id="ARBA00022691"/>
    </source>
</evidence>
<dbReference type="HAMAP" id="MF_03216">
    <property type="entry name" value="PLMT"/>
    <property type="match status" value="1"/>
</dbReference>
<comment type="function">
    <text evidence="14">Catalyzes the three sequential steps of the methylation pathway for the biosynthesis of phosphatidylcholine, a critical and essential component for membrane structure. Uses S-adenosylmethionine (S-adenosyl-L-methionine, SAM or AdoMet) as the methyl group donor for the methylation of phosphatidylethanolamine (1,2-diacyl-sn-glycero-3-phosphoethanolamine, PE) to phosphatidylmonomethylethanolamine (1,2-diacyl-sn-glycero-3-phospho-N-methylethanolamine, PMME), PMME to phosphatidyldimethylethanolamine (1,2-diacyl-sn-glycero-3-phospho-N,N-dimethylethanolamine, PDME), and PDME to phosphatidylcholine (1,2-diacyl-sn-glycero-3-phosphocholine, PC), producing S-adenosyl-L-homocysteine in each step.</text>
</comment>
<dbReference type="eggNOG" id="KOG4142">
    <property type="taxonomic scope" value="Eukaryota"/>
</dbReference>
<evidence type="ECO:0000256" key="8">
    <source>
        <dbReference type="ARBA" id="ARBA00022824"/>
    </source>
</evidence>
<dbReference type="Gramene" id="CMP111CT">
    <property type="protein sequence ID" value="CMP111CT"/>
    <property type="gene ID" value="CMP111C"/>
</dbReference>
<dbReference type="UniPathway" id="UPA00753"/>
<feature type="topological domain" description="Cytoplasmic" evidence="14">
    <location>
        <begin position="238"/>
        <end position="264"/>
    </location>
</feature>
<keyword evidence="9 14" id="KW-1133">Transmembrane helix</keyword>
<evidence type="ECO:0000256" key="12">
    <source>
        <dbReference type="ARBA" id="ARBA00023209"/>
    </source>
</evidence>
<comment type="pathway">
    <text evidence="1 14">Phospholipid metabolism; phosphatidylcholine biosynthesis.</text>
</comment>
<evidence type="ECO:0000256" key="14">
    <source>
        <dbReference type="HAMAP-Rule" id="MF_03216"/>
    </source>
</evidence>
<dbReference type="RefSeq" id="XP_005537790.1">
    <property type="nucleotide sequence ID" value="XM_005537733.1"/>
</dbReference>
<keyword evidence="13 14" id="KW-1208">Phospholipid metabolism</keyword>
<keyword evidence="11 14" id="KW-0472">Membrane</keyword>
<organism evidence="16 17">
    <name type="scientific">Cyanidioschyzon merolae (strain NIES-3377 / 10D)</name>
    <name type="common">Unicellular red alga</name>
    <dbReference type="NCBI Taxonomy" id="280699"/>
    <lineage>
        <taxon>Eukaryota</taxon>
        <taxon>Rhodophyta</taxon>
        <taxon>Bangiophyceae</taxon>
        <taxon>Cyanidiales</taxon>
        <taxon>Cyanidiaceae</taxon>
        <taxon>Cyanidioschyzon</taxon>
    </lineage>
</organism>